<name>A0A2T0S6S7_9BACT</name>
<evidence type="ECO:0000256" key="1">
    <source>
        <dbReference type="SAM" id="SignalP"/>
    </source>
</evidence>
<reference evidence="2 3" key="1">
    <citation type="submission" date="2018-03" db="EMBL/GenBank/DDBJ databases">
        <title>Genomic Encyclopedia of Archaeal and Bacterial Type Strains, Phase II (KMG-II): from individual species to whole genera.</title>
        <authorList>
            <person name="Goeker M."/>
        </authorList>
    </citation>
    <scope>NUCLEOTIDE SEQUENCE [LARGE SCALE GENOMIC DNA]</scope>
    <source>
        <strain evidence="2 3">DSM 28354</strain>
    </source>
</reference>
<dbReference type="EMBL" id="PVTE01000027">
    <property type="protein sequence ID" value="PRY29127.1"/>
    <property type="molecule type" value="Genomic_DNA"/>
</dbReference>
<keyword evidence="3" id="KW-1185">Reference proteome</keyword>
<dbReference type="Proteomes" id="UP000238375">
    <property type="component" value="Unassembled WGS sequence"/>
</dbReference>
<evidence type="ECO:0000313" key="3">
    <source>
        <dbReference type="Proteomes" id="UP000238375"/>
    </source>
</evidence>
<sequence>MKKTLIAAFSLFVLTAGSSMAQRVYQRPFDNRPPAYGNQGYPNDPNDEFRDELKIERLDAIVGLSRRQEKQLHRIEDNYDHLFATSRFTPQGLRQARAHKRDEMLSVLNRSQRERLFAAQQNQRPGRPGGFYGRR</sequence>
<dbReference type="RefSeq" id="WP_106140225.1">
    <property type="nucleotide sequence ID" value="NZ_PVTE01000027.1"/>
</dbReference>
<feature type="signal peptide" evidence="1">
    <location>
        <begin position="1"/>
        <end position="21"/>
    </location>
</feature>
<gene>
    <name evidence="2" type="ORF">CLV58_12766</name>
</gene>
<evidence type="ECO:0000313" key="2">
    <source>
        <dbReference type="EMBL" id="PRY29127.1"/>
    </source>
</evidence>
<accession>A0A2T0S6S7</accession>
<feature type="chain" id="PRO_5015585963" description="Spy/CpxP family protein refolding chaperone" evidence="1">
    <location>
        <begin position="22"/>
        <end position="135"/>
    </location>
</feature>
<dbReference type="AlphaFoldDB" id="A0A2T0S6S7"/>
<keyword evidence="1" id="KW-0732">Signal</keyword>
<evidence type="ECO:0008006" key="4">
    <source>
        <dbReference type="Google" id="ProtNLM"/>
    </source>
</evidence>
<proteinExistence type="predicted"/>
<comment type="caution">
    <text evidence="2">The sequence shown here is derived from an EMBL/GenBank/DDBJ whole genome shotgun (WGS) entry which is preliminary data.</text>
</comment>
<protein>
    <recommendedName>
        <fullName evidence="4">Spy/CpxP family protein refolding chaperone</fullName>
    </recommendedName>
</protein>
<organism evidence="2 3">
    <name type="scientific">Spirosoma oryzae</name>
    <dbReference type="NCBI Taxonomy" id="1469603"/>
    <lineage>
        <taxon>Bacteria</taxon>
        <taxon>Pseudomonadati</taxon>
        <taxon>Bacteroidota</taxon>
        <taxon>Cytophagia</taxon>
        <taxon>Cytophagales</taxon>
        <taxon>Cytophagaceae</taxon>
        <taxon>Spirosoma</taxon>
    </lineage>
</organism>
<dbReference type="OrthoDB" id="958085at2"/>